<dbReference type="Proteomes" id="UP000215224">
    <property type="component" value="Chromosome"/>
</dbReference>
<name>A0A223KUM8_9BACI</name>
<accession>A0A223KUM8</accession>
<protein>
    <submittedName>
        <fullName evidence="1">Uncharacterized protein</fullName>
    </submittedName>
</protein>
<gene>
    <name evidence="1" type="ORF">BC6307_18125</name>
</gene>
<organism evidence="1 2">
    <name type="scientific">Sutcliffiella cohnii</name>
    <dbReference type="NCBI Taxonomy" id="33932"/>
    <lineage>
        <taxon>Bacteria</taxon>
        <taxon>Bacillati</taxon>
        <taxon>Bacillota</taxon>
        <taxon>Bacilli</taxon>
        <taxon>Bacillales</taxon>
        <taxon>Bacillaceae</taxon>
        <taxon>Sutcliffiella</taxon>
    </lineage>
</organism>
<sequence>MGLNKNDFLEKDVQQALSEYRAAWSCISRIEEKIATGDLKEVKLTCVDLINSVREIEKLNSRKEHHDRLCETVEEFAKRGIDLSIVNRVVS</sequence>
<dbReference type="AlphaFoldDB" id="A0A223KUM8"/>
<dbReference type="EMBL" id="CP018866">
    <property type="protein sequence ID" value="AST93038.1"/>
    <property type="molecule type" value="Genomic_DNA"/>
</dbReference>
<dbReference type="KEGG" id="bcoh:BC6307_18125"/>
<reference evidence="1 2" key="1">
    <citation type="submission" date="2016-12" db="EMBL/GenBank/DDBJ databases">
        <title>The whole genome sequencing and assembly of Bacillus cohnii DSM 6307T strain.</title>
        <authorList>
            <person name="Lee Y.-J."/>
            <person name="Yi H."/>
            <person name="Bahn Y.-S."/>
            <person name="Kim J.F."/>
            <person name="Lee D.-W."/>
        </authorList>
    </citation>
    <scope>NUCLEOTIDE SEQUENCE [LARGE SCALE GENOMIC DNA]</scope>
    <source>
        <strain evidence="1 2">DSM 6307</strain>
    </source>
</reference>
<evidence type="ECO:0000313" key="2">
    <source>
        <dbReference type="Proteomes" id="UP000215224"/>
    </source>
</evidence>
<evidence type="ECO:0000313" key="1">
    <source>
        <dbReference type="EMBL" id="AST93038.1"/>
    </source>
</evidence>
<dbReference type="STRING" id="1314751.GCA_001591425_00765"/>
<dbReference type="Pfam" id="PF17448">
    <property type="entry name" value="YqaH"/>
    <property type="match status" value="1"/>
</dbReference>
<dbReference type="RefSeq" id="WP_066412368.1">
    <property type="nucleotide sequence ID" value="NZ_CP018866.1"/>
</dbReference>
<keyword evidence="2" id="KW-1185">Reference proteome</keyword>
<proteinExistence type="predicted"/>
<dbReference type="InterPro" id="IPR020278">
    <property type="entry name" value="YqaH-like"/>
</dbReference>